<organism evidence="1 2">
    <name type="scientific">Opisthorchis viverrini</name>
    <name type="common">Southeast Asian liver fluke</name>
    <dbReference type="NCBI Taxonomy" id="6198"/>
    <lineage>
        <taxon>Eukaryota</taxon>
        <taxon>Metazoa</taxon>
        <taxon>Spiralia</taxon>
        <taxon>Lophotrochozoa</taxon>
        <taxon>Platyhelminthes</taxon>
        <taxon>Trematoda</taxon>
        <taxon>Digenea</taxon>
        <taxon>Opisthorchiida</taxon>
        <taxon>Opisthorchiata</taxon>
        <taxon>Opisthorchiidae</taxon>
        <taxon>Opisthorchis</taxon>
    </lineage>
</organism>
<dbReference type="Proteomes" id="UP000054324">
    <property type="component" value="Unassembled WGS sequence"/>
</dbReference>
<dbReference type="AlphaFoldDB" id="A0A074ZN08"/>
<sequence>MTKWLAPSENVKIVKKFAQNLSTVLNENYDVPYKMMKEIWQRSFIDYFENEGSILTDSKLYGLPKIHKLDVPGRPIVDGLGSPPHELARFLAGILKPLIGKSSNYIKNSLDFANKLLKPLTGKSSNYIKNLLDFANKAVGVTVEPDDILVSFDVKSLYTNVRKGDSLEIAKRLLLADTTLPERTQLTVDEIVEGIKACLNLTHFVFDSVACTQEQSIAMGSRISPVWANIFVEEFEQRALAGFPYLPKIFWRYVDATFAVMKRDKVSEFYNYLNELSPQIELSMEMGSALGWGELKTTVYEKPTNTGAVLNYSSPYLKSVYASIASSMFRPARALCTEEVDRTAIKIEVKSKLRGSGYPASLIKRQLRRVLVPVGKPTREWIGTAVIPYKPGTFEVIQIILNTPNIRVAFQRGKTLRCALLQSKDRLPANRTRDCVYKYKCNDFTKTVRELHIRVGKHSRKIKRPPRNADEYQALLKDSAFAEHALDTGHKIDLGNVEALRRGLRLTSQTDR</sequence>
<evidence type="ECO:0000313" key="2">
    <source>
        <dbReference type="Proteomes" id="UP000054324"/>
    </source>
</evidence>
<protein>
    <recommendedName>
        <fullName evidence="3">Reverse transcriptase domain-containing protein</fullName>
    </recommendedName>
</protein>
<proteinExistence type="predicted"/>
<dbReference type="RefSeq" id="XP_009171558.1">
    <property type="nucleotide sequence ID" value="XM_009173294.1"/>
</dbReference>
<evidence type="ECO:0000313" key="1">
    <source>
        <dbReference type="EMBL" id="KER24710.1"/>
    </source>
</evidence>
<dbReference type="EMBL" id="KL596800">
    <property type="protein sequence ID" value="KER24710.1"/>
    <property type="molecule type" value="Genomic_DNA"/>
</dbReference>
<dbReference type="OrthoDB" id="10047121at2759"/>
<dbReference type="STRING" id="6198.A0A074ZN08"/>
<dbReference type="GeneID" id="20321885"/>
<evidence type="ECO:0008006" key="3">
    <source>
        <dbReference type="Google" id="ProtNLM"/>
    </source>
</evidence>
<dbReference type="CTD" id="20321885"/>
<accession>A0A074ZN08</accession>
<dbReference type="KEGG" id="ovi:T265_07706"/>
<name>A0A074ZN08_OPIVI</name>
<dbReference type="PANTHER" id="PTHR21301:SF10">
    <property type="entry name" value="REVERSE TRANSCRIPTASE DOMAIN-CONTAINING PROTEIN"/>
    <property type="match status" value="1"/>
</dbReference>
<dbReference type="PANTHER" id="PTHR21301">
    <property type="entry name" value="REVERSE TRANSCRIPTASE"/>
    <property type="match status" value="1"/>
</dbReference>
<gene>
    <name evidence="1" type="ORF">T265_07706</name>
</gene>
<keyword evidence="2" id="KW-1185">Reference proteome</keyword>
<reference evidence="1 2" key="1">
    <citation type="submission" date="2013-11" db="EMBL/GenBank/DDBJ databases">
        <title>Opisthorchis viverrini - life in the bile duct.</title>
        <authorList>
            <person name="Young N.D."/>
            <person name="Nagarajan N."/>
            <person name="Lin S.J."/>
            <person name="Korhonen P.K."/>
            <person name="Jex A.R."/>
            <person name="Hall R.S."/>
            <person name="Safavi-Hemami H."/>
            <person name="Kaewkong W."/>
            <person name="Bertrand D."/>
            <person name="Gao S."/>
            <person name="Seet Q."/>
            <person name="Wongkham S."/>
            <person name="Teh B.T."/>
            <person name="Wongkham C."/>
            <person name="Intapan P.M."/>
            <person name="Maleewong W."/>
            <person name="Yang X."/>
            <person name="Hu M."/>
            <person name="Wang Z."/>
            <person name="Hofmann A."/>
            <person name="Sternberg P.W."/>
            <person name="Tan P."/>
            <person name="Wang J."/>
            <person name="Gasser R.B."/>
        </authorList>
    </citation>
    <scope>NUCLEOTIDE SEQUENCE [LARGE SCALE GENOMIC DNA]</scope>
</reference>